<gene>
    <name evidence="1" type="ORF">DJ568_14370</name>
</gene>
<sequence length="216" mass="24967">MTTVTLFITAALLLGNGKDKNVPKEFTGASVTIPVKNQSPDRHAYSNTDTLQFIHFDGNFDYWYAVFINQRKDTVKLVTDTAIAYNLKNRLFEVKWFIDTLYEAGDNDSKYTAKRMSHFRLINGKPFVAPITEKKVLQDVKNIPEVQSGADQVLIAERPSEEKDFYLVETGSRETDNFSRFLMLRVYTYPQYMIKIYDAGTDTELSLDEWRSKSRK</sequence>
<dbReference type="OrthoDB" id="770741at2"/>
<dbReference type="Proteomes" id="UP000253209">
    <property type="component" value="Unassembled WGS sequence"/>
</dbReference>
<name>A0A367GMG5_9SPHI</name>
<evidence type="ECO:0000313" key="2">
    <source>
        <dbReference type="Proteomes" id="UP000253209"/>
    </source>
</evidence>
<dbReference type="EMBL" id="QGDC01000008">
    <property type="protein sequence ID" value="RCH54066.1"/>
    <property type="molecule type" value="Genomic_DNA"/>
</dbReference>
<proteinExistence type="predicted"/>
<dbReference type="AlphaFoldDB" id="A0A367GMG5"/>
<evidence type="ECO:0000313" key="1">
    <source>
        <dbReference type="EMBL" id="RCH54066.1"/>
    </source>
</evidence>
<keyword evidence="2" id="KW-1185">Reference proteome</keyword>
<dbReference type="RefSeq" id="WP_114005991.1">
    <property type="nucleotide sequence ID" value="NZ_QGDC01000008.1"/>
</dbReference>
<reference evidence="1 2" key="1">
    <citation type="submission" date="2018-05" db="EMBL/GenBank/DDBJ databases">
        <title>Mucilaginibacter hurinus sp. nov., isolated from briquette warehouse soil.</title>
        <authorList>
            <person name="Choi L."/>
        </authorList>
    </citation>
    <scope>NUCLEOTIDE SEQUENCE [LARGE SCALE GENOMIC DNA]</scope>
    <source>
        <strain evidence="1 2">ZR32</strain>
    </source>
</reference>
<accession>A0A367GMG5</accession>
<organism evidence="1 2">
    <name type="scientific">Mucilaginibacter hurinus</name>
    <dbReference type="NCBI Taxonomy" id="2201324"/>
    <lineage>
        <taxon>Bacteria</taxon>
        <taxon>Pseudomonadati</taxon>
        <taxon>Bacteroidota</taxon>
        <taxon>Sphingobacteriia</taxon>
        <taxon>Sphingobacteriales</taxon>
        <taxon>Sphingobacteriaceae</taxon>
        <taxon>Mucilaginibacter</taxon>
    </lineage>
</organism>
<comment type="caution">
    <text evidence="1">The sequence shown here is derived from an EMBL/GenBank/DDBJ whole genome shotgun (WGS) entry which is preliminary data.</text>
</comment>
<protein>
    <submittedName>
        <fullName evidence="1">Uncharacterized protein</fullName>
    </submittedName>
</protein>